<evidence type="ECO:0000256" key="2">
    <source>
        <dbReference type="SAM" id="SignalP"/>
    </source>
</evidence>
<feature type="chain" id="PRO_5040473724" description="Allatostatin CC" evidence="2">
    <location>
        <begin position="17"/>
        <end position="125"/>
    </location>
</feature>
<gene>
    <name evidence="3" type="ORF">PSYICH_LOCUS12534</name>
</gene>
<keyword evidence="2" id="KW-0732">Signal</keyword>
<feature type="signal peptide" evidence="2">
    <location>
        <begin position="1"/>
        <end position="16"/>
    </location>
</feature>
<organism evidence="3 4">
    <name type="scientific">Psylliodes chrysocephalus</name>
    <dbReference type="NCBI Taxonomy" id="3402493"/>
    <lineage>
        <taxon>Eukaryota</taxon>
        <taxon>Metazoa</taxon>
        <taxon>Ecdysozoa</taxon>
        <taxon>Arthropoda</taxon>
        <taxon>Hexapoda</taxon>
        <taxon>Insecta</taxon>
        <taxon>Pterygota</taxon>
        <taxon>Neoptera</taxon>
        <taxon>Endopterygota</taxon>
        <taxon>Coleoptera</taxon>
        <taxon>Polyphaga</taxon>
        <taxon>Cucujiformia</taxon>
        <taxon>Chrysomeloidea</taxon>
        <taxon>Chrysomelidae</taxon>
        <taxon>Galerucinae</taxon>
        <taxon>Alticini</taxon>
        <taxon>Psylliodes</taxon>
    </lineage>
</organism>
<feature type="compositionally biased region" description="Polar residues" evidence="1">
    <location>
        <begin position="72"/>
        <end position="82"/>
    </location>
</feature>
<dbReference type="EMBL" id="OV651818">
    <property type="protein sequence ID" value="CAH1112177.1"/>
    <property type="molecule type" value="Genomic_DNA"/>
</dbReference>
<dbReference type="AlphaFoldDB" id="A0A9P0GIN0"/>
<dbReference type="Proteomes" id="UP001153636">
    <property type="component" value="Chromosome 6"/>
</dbReference>
<protein>
    <recommendedName>
        <fullName evidence="5">Allatostatin CC</fullName>
    </recommendedName>
</protein>
<feature type="region of interest" description="Disordered" evidence="1">
    <location>
        <begin position="67"/>
        <end position="105"/>
    </location>
</feature>
<name>A0A9P0GIN0_9CUCU</name>
<sequence>MRGMLFCLFLIALSEGFPIGRPAMLLDEFPDYQLGVRYDEYPLIVPKKRTALLVNRLMVALKEAIDEEERSSSLGQFPSKSSKIYPESEDDLRSSMDLQRRGHGNIGQQKGRNYWRCYFNAVTCF</sequence>
<evidence type="ECO:0000313" key="3">
    <source>
        <dbReference type="EMBL" id="CAH1112177.1"/>
    </source>
</evidence>
<evidence type="ECO:0000313" key="4">
    <source>
        <dbReference type="Proteomes" id="UP001153636"/>
    </source>
</evidence>
<evidence type="ECO:0008006" key="5">
    <source>
        <dbReference type="Google" id="ProtNLM"/>
    </source>
</evidence>
<evidence type="ECO:0000256" key="1">
    <source>
        <dbReference type="SAM" id="MobiDB-lite"/>
    </source>
</evidence>
<accession>A0A9P0GIN0</accession>
<keyword evidence="4" id="KW-1185">Reference proteome</keyword>
<dbReference type="OrthoDB" id="7464898at2759"/>
<feature type="compositionally biased region" description="Basic and acidic residues" evidence="1">
    <location>
        <begin position="91"/>
        <end position="100"/>
    </location>
</feature>
<reference evidence="3" key="1">
    <citation type="submission" date="2022-01" db="EMBL/GenBank/DDBJ databases">
        <authorList>
            <person name="King R."/>
        </authorList>
    </citation>
    <scope>NUCLEOTIDE SEQUENCE</scope>
</reference>
<proteinExistence type="predicted"/>